<name>A0AAV4SE84_9ARAC</name>
<reference evidence="1 2" key="1">
    <citation type="submission" date="2021-06" db="EMBL/GenBank/DDBJ databases">
        <title>Caerostris darwini draft genome.</title>
        <authorList>
            <person name="Kono N."/>
            <person name="Arakawa K."/>
        </authorList>
    </citation>
    <scope>NUCLEOTIDE SEQUENCE [LARGE SCALE GENOMIC DNA]</scope>
</reference>
<evidence type="ECO:0000313" key="2">
    <source>
        <dbReference type="Proteomes" id="UP001054837"/>
    </source>
</evidence>
<sequence length="86" mass="9544">MTIFVAVEVSERAGESSLIEGDVWSQFLVQSSTLNSELNDSARLHPSRSMHPDPELALVVCCTTSSRTAKVYCLLEPPSLYWVFPL</sequence>
<dbReference type="Proteomes" id="UP001054837">
    <property type="component" value="Unassembled WGS sequence"/>
</dbReference>
<protein>
    <submittedName>
        <fullName evidence="1">Uncharacterized protein</fullName>
    </submittedName>
</protein>
<keyword evidence="2" id="KW-1185">Reference proteome</keyword>
<comment type="caution">
    <text evidence="1">The sequence shown here is derived from an EMBL/GenBank/DDBJ whole genome shotgun (WGS) entry which is preliminary data.</text>
</comment>
<dbReference type="EMBL" id="BPLQ01007740">
    <property type="protein sequence ID" value="GIY32005.1"/>
    <property type="molecule type" value="Genomic_DNA"/>
</dbReference>
<gene>
    <name evidence="1" type="ORF">CDAR_411111</name>
</gene>
<accession>A0AAV4SE84</accession>
<dbReference type="AlphaFoldDB" id="A0AAV4SE84"/>
<evidence type="ECO:0000313" key="1">
    <source>
        <dbReference type="EMBL" id="GIY32005.1"/>
    </source>
</evidence>
<proteinExistence type="predicted"/>
<organism evidence="1 2">
    <name type="scientific">Caerostris darwini</name>
    <dbReference type="NCBI Taxonomy" id="1538125"/>
    <lineage>
        <taxon>Eukaryota</taxon>
        <taxon>Metazoa</taxon>
        <taxon>Ecdysozoa</taxon>
        <taxon>Arthropoda</taxon>
        <taxon>Chelicerata</taxon>
        <taxon>Arachnida</taxon>
        <taxon>Araneae</taxon>
        <taxon>Araneomorphae</taxon>
        <taxon>Entelegynae</taxon>
        <taxon>Araneoidea</taxon>
        <taxon>Araneidae</taxon>
        <taxon>Caerostris</taxon>
    </lineage>
</organism>